<gene>
    <name evidence="2" type="primary">20205148</name>
    <name evidence="1" type="ORF">HELRODRAFT_174863</name>
</gene>
<dbReference type="EnsemblMetazoa" id="HelroT174863">
    <property type="protein sequence ID" value="HelroP174863"/>
    <property type="gene ID" value="HelroG174863"/>
</dbReference>
<dbReference type="OMA" id="HMEQQFK"/>
<dbReference type="Pfam" id="PF16053">
    <property type="entry name" value="MRP-S34"/>
    <property type="match status" value="1"/>
</dbReference>
<dbReference type="Proteomes" id="UP000015101">
    <property type="component" value="Unassembled WGS sequence"/>
</dbReference>
<sequence length="174" mass="20116">MDPVKTVKFVGKTLNFSGKRLFDILCRLQNFGIGRIVYRNSFYERYDEPCYIRITGVDPDMSDPTQSSLNKRSESVAYGTQVFRGENMGEIKIRNGAKADWRLVMKQDEEEFLRKANSVPKRVKTEPPKAVRFPPLLEQFLIQEANERGNVSEEGPLLQLKVRSHENNNINNNF</sequence>
<dbReference type="CTD" id="20205148"/>
<organism evidence="2 3">
    <name type="scientific">Helobdella robusta</name>
    <name type="common">Californian leech</name>
    <dbReference type="NCBI Taxonomy" id="6412"/>
    <lineage>
        <taxon>Eukaryota</taxon>
        <taxon>Metazoa</taxon>
        <taxon>Spiralia</taxon>
        <taxon>Lophotrochozoa</taxon>
        <taxon>Annelida</taxon>
        <taxon>Clitellata</taxon>
        <taxon>Hirudinea</taxon>
        <taxon>Rhynchobdellida</taxon>
        <taxon>Glossiphoniidae</taxon>
        <taxon>Helobdella</taxon>
    </lineage>
</organism>
<protein>
    <submittedName>
        <fullName evidence="1 2">Uncharacterized protein</fullName>
    </submittedName>
</protein>
<reference evidence="2" key="3">
    <citation type="submission" date="2015-06" db="UniProtKB">
        <authorList>
            <consortium name="EnsemblMetazoa"/>
        </authorList>
    </citation>
    <scope>IDENTIFICATION</scope>
</reference>
<dbReference type="GO" id="GO:0003735">
    <property type="term" value="F:structural constituent of ribosome"/>
    <property type="evidence" value="ECO:0000318"/>
    <property type="project" value="GO_Central"/>
</dbReference>
<evidence type="ECO:0000313" key="1">
    <source>
        <dbReference type="EMBL" id="ESO01312.1"/>
    </source>
</evidence>
<reference evidence="1 3" key="2">
    <citation type="journal article" date="2013" name="Nature">
        <title>Insights into bilaterian evolution from three spiralian genomes.</title>
        <authorList>
            <person name="Simakov O."/>
            <person name="Marletaz F."/>
            <person name="Cho S.J."/>
            <person name="Edsinger-Gonzales E."/>
            <person name="Havlak P."/>
            <person name="Hellsten U."/>
            <person name="Kuo D.H."/>
            <person name="Larsson T."/>
            <person name="Lv J."/>
            <person name="Arendt D."/>
            <person name="Savage R."/>
            <person name="Osoegawa K."/>
            <person name="de Jong P."/>
            <person name="Grimwood J."/>
            <person name="Chapman J.A."/>
            <person name="Shapiro H."/>
            <person name="Aerts A."/>
            <person name="Otillar R.P."/>
            <person name="Terry A.Y."/>
            <person name="Boore J.L."/>
            <person name="Grigoriev I.V."/>
            <person name="Lindberg D.R."/>
            <person name="Seaver E.C."/>
            <person name="Weisblat D.A."/>
            <person name="Putnam N.H."/>
            <person name="Rokhsar D.S."/>
        </authorList>
    </citation>
    <scope>NUCLEOTIDE SEQUENCE</scope>
</reference>
<dbReference type="HOGENOM" id="CLU_127869_0_0_1"/>
<dbReference type="InParanoid" id="T1F8J9"/>
<evidence type="ECO:0000313" key="3">
    <source>
        <dbReference type="Proteomes" id="UP000015101"/>
    </source>
</evidence>
<dbReference type="PANTHER" id="PTHR28589:SF1">
    <property type="entry name" value="SMALL RIBOSOMAL SUBUNIT PROTEIN MS34"/>
    <property type="match status" value="1"/>
</dbReference>
<dbReference type="EMBL" id="KB096785">
    <property type="protein sequence ID" value="ESO01312.1"/>
    <property type="molecule type" value="Genomic_DNA"/>
</dbReference>
<name>T1F8J9_HELRO</name>
<dbReference type="PANTHER" id="PTHR28589">
    <property type="entry name" value="28S RIBOSOMAL PROTEIN S34, MITOCHONDRIAL"/>
    <property type="match status" value="1"/>
</dbReference>
<evidence type="ECO:0000313" key="2">
    <source>
        <dbReference type="EnsemblMetazoa" id="HelroP174863"/>
    </source>
</evidence>
<proteinExistence type="predicted"/>
<dbReference type="EMBL" id="AMQM01005069">
    <property type="status" value="NOT_ANNOTATED_CDS"/>
    <property type="molecule type" value="Genomic_DNA"/>
</dbReference>
<dbReference type="GeneID" id="20205148"/>
<dbReference type="STRING" id="6412.T1F8J9"/>
<dbReference type="GO" id="GO:0005763">
    <property type="term" value="C:mitochondrial small ribosomal subunit"/>
    <property type="evidence" value="ECO:0000318"/>
    <property type="project" value="GO_Central"/>
</dbReference>
<dbReference type="FunCoup" id="T1F8J9">
    <property type="interactions" value="211"/>
</dbReference>
<dbReference type="OrthoDB" id="16434at2759"/>
<dbReference type="eggNOG" id="ENOG502QSI0">
    <property type="taxonomic scope" value="Eukaryota"/>
</dbReference>
<dbReference type="GO" id="GO:0032543">
    <property type="term" value="P:mitochondrial translation"/>
    <property type="evidence" value="ECO:0000318"/>
    <property type="project" value="GO_Central"/>
</dbReference>
<dbReference type="KEGG" id="hro:HELRODRAFT_174863"/>
<reference evidence="3" key="1">
    <citation type="submission" date="2012-12" db="EMBL/GenBank/DDBJ databases">
        <authorList>
            <person name="Hellsten U."/>
            <person name="Grimwood J."/>
            <person name="Chapman J.A."/>
            <person name="Shapiro H."/>
            <person name="Aerts A."/>
            <person name="Otillar R.P."/>
            <person name="Terry A.Y."/>
            <person name="Boore J.L."/>
            <person name="Simakov O."/>
            <person name="Marletaz F."/>
            <person name="Cho S.-J."/>
            <person name="Edsinger-Gonzales E."/>
            <person name="Havlak P."/>
            <person name="Kuo D.-H."/>
            <person name="Larsson T."/>
            <person name="Lv J."/>
            <person name="Arendt D."/>
            <person name="Savage R."/>
            <person name="Osoegawa K."/>
            <person name="de Jong P."/>
            <person name="Lindberg D.R."/>
            <person name="Seaver E.C."/>
            <person name="Weisblat D.A."/>
            <person name="Putnam N.H."/>
            <person name="Grigoriev I.V."/>
            <person name="Rokhsar D.S."/>
        </authorList>
    </citation>
    <scope>NUCLEOTIDE SEQUENCE</scope>
</reference>
<dbReference type="RefSeq" id="XP_009020548.1">
    <property type="nucleotide sequence ID" value="XM_009022300.1"/>
</dbReference>
<accession>T1F8J9</accession>
<dbReference type="AlphaFoldDB" id="T1F8J9"/>
<dbReference type="InterPro" id="IPR032053">
    <property type="entry name" value="Ribosomal_mS34"/>
</dbReference>
<keyword evidence="3" id="KW-1185">Reference proteome</keyword>